<dbReference type="PANTHER" id="PTHR43406:SF1">
    <property type="entry name" value="TRYPTOPHAN SYNTHASE ALPHA CHAIN, CHLOROPLASTIC"/>
    <property type="match status" value="1"/>
</dbReference>
<dbReference type="AlphaFoldDB" id="A0A1I2HY18"/>
<reference evidence="11 12" key="1">
    <citation type="submission" date="2016-10" db="EMBL/GenBank/DDBJ databases">
        <authorList>
            <person name="de Groot N.N."/>
        </authorList>
    </citation>
    <scope>NUCLEOTIDE SEQUENCE [LARGE SCALE GENOMIC DNA]</scope>
    <source>
        <strain>GEY</strain>
        <strain evidence="12">DSM 9560</strain>
    </source>
</reference>
<evidence type="ECO:0000256" key="4">
    <source>
        <dbReference type="ARBA" id="ARBA00022605"/>
    </source>
</evidence>
<keyword evidence="6 9" id="KW-0057">Aromatic amino acid biosynthesis</keyword>
<evidence type="ECO:0000256" key="9">
    <source>
        <dbReference type="HAMAP-Rule" id="MF_00131"/>
    </source>
</evidence>
<feature type="active site" description="Proton acceptor" evidence="9">
    <location>
        <position position="63"/>
    </location>
</feature>
<dbReference type="NCBIfam" id="TIGR00262">
    <property type="entry name" value="trpA"/>
    <property type="match status" value="1"/>
</dbReference>
<dbReference type="GO" id="GO:0004834">
    <property type="term" value="F:tryptophan synthase activity"/>
    <property type="evidence" value="ECO:0007669"/>
    <property type="project" value="UniProtKB-UniRule"/>
</dbReference>
<dbReference type="CDD" id="cd04724">
    <property type="entry name" value="Tryptophan_synthase_alpha"/>
    <property type="match status" value="1"/>
</dbReference>
<dbReference type="InterPro" id="IPR011060">
    <property type="entry name" value="RibuloseP-bd_barrel"/>
</dbReference>
<evidence type="ECO:0000256" key="7">
    <source>
        <dbReference type="ARBA" id="ARBA00023239"/>
    </source>
</evidence>
<dbReference type="STRING" id="1003.SAMN04488541_102666"/>
<keyword evidence="7 9" id="KW-0456">Lyase</keyword>
<accession>A0A1I2HY18</accession>
<dbReference type="OrthoDB" id="9804578at2"/>
<dbReference type="InterPro" id="IPR013785">
    <property type="entry name" value="Aldolase_TIM"/>
</dbReference>
<sequence length="262" mass="29448">MKTNLLAKHRLTDTFLNKKNILNIYFTAGFPSLHDAVRIIKTLQKAGADIIEIGMPFSDPLADGETIQKSSQQAIDNGMTLKLLFEQLQGIRNEVDIPLLLMGYLNTVLQFGVENFCKKCHEVGIDGIILPDLPMQEYIEEYKELFENHGLVNIFLITPQTSEQRIRQIDEQSKGFIYVVSTASTTGTKEGTSKEQIPYFEKIKGMHLKTPQLIGFGISDKQSFEVATRYAHGAIIGSAFIKMLSQSTDIEKDIIDFVAKIK</sequence>
<comment type="pathway">
    <text evidence="2 9">Amino-acid biosynthesis; L-tryptophan biosynthesis; L-tryptophan from chorismate: step 5/5.</text>
</comment>
<dbReference type="GO" id="GO:0005829">
    <property type="term" value="C:cytosol"/>
    <property type="evidence" value="ECO:0007669"/>
    <property type="project" value="TreeGrafter"/>
</dbReference>
<dbReference type="EC" id="4.2.1.20" evidence="9"/>
<dbReference type="RefSeq" id="WP_091547925.1">
    <property type="nucleotide sequence ID" value="NZ_FONY01000026.1"/>
</dbReference>
<dbReference type="UniPathway" id="UPA00035">
    <property type="reaction ID" value="UER00044"/>
</dbReference>
<dbReference type="InterPro" id="IPR018204">
    <property type="entry name" value="Trp_synthase_alpha_AS"/>
</dbReference>
<dbReference type="HAMAP" id="MF_00131">
    <property type="entry name" value="Trp_synth_alpha"/>
    <property type="match status" value="1"/>
</dbReference>
<evidence type="ECO:0000313" key="11">
    <source>
        <dbReference type="EMBL" id="SFF33526.1"/>
    </source>
</evidence>
<comment type="catalytic activity">
    <reaction evidence="8 9">
        <text>(1S,2R)-1-C-(indol-3-yl)glycerol 3-phosphate + L-serine = D-glyceraldehyde 3-phosphate + L-tryptophan + H2O</text>
        <dbReference type="Rhea" id="RHEA:10532"/>
        <dbReference type="ChEBI" id="CHEBI:15377"/>
        <dbReference type="ChEBI" id="CHEBI:33384"/>
        <dbReference type="ChEBI" id="CHEBI:57912"/>
        <dbReference type="ChEBI" id="CHEBI:58866"/>
        <dbReference type="ChEBI" id="CHEBI:59776"/>
        <dbReference type="EC" id="4.2.1.20"/>
    </reaction>
</comment>
<evidence type="ECO:0000256" key="2">
    <source>
        <dbReference type="ARBA" id="ARBA00004733"/>
    </source>
</evidence>
<evidence type="ECO:0000256" key="3">
    <source>
        <dbReference type="ARBA" id="ARBA00011270"/>
    </source>
</evidence>
<comment type="subunit">
    <text evidence="3 9">Tetramer of two alpha and two beta chains.</text>
</comment>
<name>A0A1I2HY18_9BACT</name>
<feature type="active site" description="Proton acceptor" evidence="9">
    <location>
        <position position="52"/>
    </location>
</feature>
<comment type="function">
    <text evidence="1 9">The alpha subunit is responsible for the aldol cleavage of indoleglycerol phosphate to indole and glyceraldehyde 3-phosphate.</text>
</comment>
<dbReference type="InterPro" id="IPR002028">
    <property type="entry name" value="Trp_synthase_suA"/>
</dbReference>
<proteinExistence type="inferred from homology"/>
<dbReference type="EMBL" id="FONY01000026">
    <property type="protein sequence ID" value="SFF33526.1"/>
    <property type="molecule type" value="Genomic_DNA"/>
</dbReference>
<evidence type="ECO:0000313" key="12">
    <source>
        <dbReference type="Proteomes" id="UP000199513"/>
    </source>
</evidence>
<evidence type="ECO:0000256" key="6">
    <source>
        <dbReference type="ARBA" id="ARBA00023141"/>
    </source>
</evidence>
<comment type="similarity">
    <text evidence="9 10">Belongs to the TrpA family.</text>
</comment>
<dbReference type="Gene3D" id="3.20.20.70">
    <property type="entry name" value="Aldolase class I"/>
    <property type="match status" value="1"/>
</dbReference>
<dbReference type="Pfam" id="PF00290">
    <property type="entry name" value="Trp_syntA"/>
    <property type="match status" value="1"/>
</dbReference>
<evidence type="ECO:0000256" key="8">
    <source>
        <dbReference type="ARBA" id="ARBA00049047"/>
    </source>
</evidence>
<dbReference type="Proteomes" id="UP000199513">
    <property type="component" value="Unassembled WGS sequence"/>
</dbReference>
<dbReference type="FunFam" id="3.20.20.70:FF:000037">
    <property type="entry name" value="Tryptophan synthase alpha chain"/>
    <property type="match status" value="1"/>
</dbReference>
<dbReference type="PROSITE" id="PS00167">
    <property type="entry name" value="TRP_SYNTHASE_ALPHA"/>
    <property type="match status" value="1"/>
</dbReference>
<keyword evidence="5 9" id="KW-0822">Tryptophan biosynthesis</keyword>
<dbReference type="PANTHER" id="PTHR43406">
    <property type="entry name" value="TRYPTOPHAN SYNTHASE, ALPHA CHAIN"/>
    <property type="match status" value="1"/>
</dbReference>
<keyword evidence="4 9" id="KW-0028">Amino-acid biosynthesis</keyword>
<evidence type="ECO:0000256" key="1">
    <source>
        <dbReference type="ARBA" id="ARBA00003365"/>
    </source>
</evidence>
<organism evidence="11 12">
    <name type="scientific">Thermoflexibacter ruber</name>
    <dbReference type="NCBI Taxonomy" id="1003"/>
    <lineage>
        <taxon>Bacteria</taxon>
        <taxon>Pseudomonadati</taxon>
        <taxon>Bacteroidota</taxon>
        <taxon>Cytophagia</taxon>
        <taxon>Cytophagales</taxon>
        <taxon>Thermoflexibacteraceae</taxon>
        <taxon>Thermoflexibacter</taxon>
    </lineage>
</organism>
<evidence type="ECO:0000256" key="10">
    <source>
        <dbReference type="RuleBase" id="RU003662"/>
    </source>
</evidence>
<evidence type="ECO:0000256" key="5">
    <source>
        <dbReference type="ARBA" id="ARBA00022822"/>
    </source>
</evidence>
<gene>
    <name evidence="9" type="primary">trpA</name>
    <name evidence="11" type="ORF">SAMN04488541_102666</name>
</gene>
<keyword evidence="12" id="KW-1185">Reference proteome</keyword>
<protein>
    <recommendedName>
        <fullName evidence="9">Tryptophan synthase alpha chain</fullName>
        <ecNumber evidence="9">4.2.1.20</ecNumber>
    </recommendedName>
</protein>
<dbReference type="SUPFAM" id="SSF51366">
    <property type="entry name" value="Ribulose-phoshate binding barrel"/>
    <property type="match status" value="1"/>
</dbReference>